<organism evidence="2 3">
    <name type="scientific">Candidatus Polarisedimenticola svalbardensis</name>
    <dbReference type="NCBI Taxonomy" id="2886004"/>
    <lineage>
        <taxon>Bacteria</taxon>
        <taxon>Pseudomonadati</taxon>
        <taxon>Acidobacteriota</taxon>
        <taxon>Candidatus Polarisedimenticolia</taxon>
        <taxon>Candidatus Polarisedimenticolales</taxon>
        <taxon>Candidatus Polarisedimenticolaceae</taxon>
        <taxon>Candidatus Polarisedimenticola</taxon>
    </lineage>
</organism>
<reference evidence="2 3" key="1">
    <citation type="submission" date="2020-08" db="EMBL/GenBank/DDBJ databases">
        <title>Acidobacteriota in marine sediments use diverse sulfur dissimilation pathways.</title>
        <authorList>
            <person name="Wasmund K."/>
        </authorList>
    </citation>
    <scope>NUCLEOTIDE SEQUENCE [LARGE SCALE GENOMIC DNA]</scope>
    <source>
        <strain evidence="2">MAG AM4</strain>
    </source>
</reference>
<accession>A0A8J6XVH0</accession>
<comment type="caution">
    <text evidence="2">The sequence shown here is derived from an EMBL/GenBank/DDBJ whole genome shotgun (WGS) entry which is preliminary data.</text>
</comment>
<evidence type="ECO:0000313" key="3">
    <source>
        <dbReference type="Proteomes" id="UP000648239"/>
    </source>
</evidence>
<feature type="transmembrane region" description="Helical" evidence="1">
    <location>
        <begin position="51"/>
        <end position="70"/>
    </location>
</feature>
<dbReference type="EMBL" id="JACXWD010000075">
    <property type="protein sequence ID" value="MBD3869322.1"/>
    <property type="molecule type" value="Genomic_DNA"/>
</dbReference>
<evidence type="ECO:0008006" key="4">
    <source>
        <dbReference type="Google" id="ProtNLM"/>
    </source>
</evidence>
<proteinExistence type="predicted"/>
<protein>
    <recommendedName>
        <fullName evidence="4">DUF3185 domain-containing protein</fullName>
    </recommendedName>
</protein>
<feature type="transmembrane region" description="Helical" evidence="1">
    <location>
        <begin position="7"/>
        <end position="25"/>
    </location>
</feature>
<keyword evidence="1" id="KW-0472">Membrane</keyword>
<sequence>MKSGKTIAGLILIIIGVLILIYGGFNYTKETHDANLGPIKFQVKEKDRMELPVWTGVIGVAMGTAVLLLGNRKT</sequence>
<name>A0A8J6XVH0_9BACT</name>
<keyword evidence="1" id="KW-0812">Transmembrane</keyword>
<dbReference type="AlphaFoldDB" id="A0A8J6XVH0"/>
<evidence type="ECO:0000256" key="1">
    <source>
        <dbReference type="SAM" id="Phobius"/>
    </source>
</evidence>
<gene>
    <name evidence="2" type="ORF">IFK94_14470</name>
</gene>
<evidence type="ECO:0000313" key="2">
    <source>
        <dbReference type="EMBL" id="MBD3869322.1"/>
    </source>
</evidence>
<keyword evidence="1" id="KW-1133">Transmembrane helix</keyword>
<dbReference type="Proteomes" id="UP000648239">
    <property type="component" value="Unassembled WGS sequence"/>
</dbReference>